<keyword evidence="2" id="KW-1185">Reference proteome</keyword>
<gene>
    <name evidence="1" type="ORF">NTEN_LOCUS24511</name>
</gene>
<evidence type="ECO:0000313" key="1">
    <source>
        <dbReference type="EMBL" id="CAB0020986.1"/>
    </source>
</evidence>
<dbReference type="EMBL" id="CADCXU010036165">
    <property type="protein sequence ID" value="CAB0020986.1"/>
    <property type="molecule type" value="Genomic_DNA"/>
</dbReference>
<organism evidence="1 2">
    <name type="scientific">Nesidiocoris tenuis</name>
    <dbReference type="NCBI Taxonomy" id="355587"/>
    <lineage>
        <taxon>Eukaryota</taxon>
        <taxon>Metazoa</taxon>
        <taxon>Ecdysozoa</taxon>
        <taxon>Arthropoda</taxon>
        <taxon>Hexapoda</taxon>
        <taxon>Insecta</taxon>
        <taxon>Pterygota</taxon>
        <taxon>Neoptera</taxon>
        <taxon>Paraneoptera</taxon>
        <taxon>Hemiptera</taxon>
        <taxon>Heteroptera</taxon>
        <taxon>Panheteroptera</taxon>
        <taxon>Cimicomorpha</taxon>
        <taxon>Miridae</taxon>
        <taxon>Dicyphina</taxon>
        <taxon>Nesidiocoris</taxon>
    </lineage>
</organism>
<sequence>MPASNLLAGGALIQAGLRGLQGSLYFVYLTDTSASWNRSSPTRTLLSTEPAAQHNESVSLSQQLLIDIPGKANNMLAKTITRFQRACFTGITKS</sequence>
<feature type="non-terminal residue" evidence="1">
    <location>
        <position position="94"/>
    </location>
</feature>
<accession>A0A6H5HTF8</accession>
<name>A0A6H5HTF8_9HEMI</name>
<evidence type="ECO:0000313" key="2">
    <source>
        <dbReference type="Proteomes" id="UP000479000"/>
    </source>
</evidence>
<dbReference type="Proteomes" id="UP000479000">
    <property type="component" value="Unassembled WGS sequence"/>
</dbReference>
<proteinExistence type="predicted"/>
<reference evidence="1 2" key="1">
    <citation type="submission" date="2020-02" db="EMBL/GenBank/DDBJ databases">
        <authorList>
            <person name="Ferguson B K."/>
        </authorList>
    </citation>
    <scope>NUCLEOTIDE SEQUENCE [LARGE SCALE GENOMIC DNA]</scope>
</reference>
<protein>
    <submittedName>
        <fullName evidence="1">Uncharacterized protein</fullName>
    </submittedName>
</protein>
<dbReference type="AlphaFoldDB" id="A0A6H5HTF8"/>